<evidence type="ECO:0000256" key="1">
    <source>
        <dbReference type="SAM" id="MobiDB-lite"/>
    </source>
</evidence>
<name>A0A1X7VYM7_AMPQE</name>
<reference evidence="2" key="1">
    <citation type="submission" date="2017-05" db="UniProtKB">
        <authorList>
            <consortium name="EnsemblMetazoa"/>
        </authorList>
    </citation>
    <scope>IDENTIFICATION</scope>
</reference>
<dbReference type="EnsemblMetazoa" id="Aqu2.1.44594_001">
    <property type="protein sequence ID" value="Aqu2.1.44594_001"/>
    <property type="gene ID" value="Aqu2.1.44594"/>
</dbReference>
<dbReference type="InParanoid" id="A0A1X7VYM7"/>
<organism evidence="2">
    <name type="scientific">Amphimedon queenslandica</name>
    <name type="common">Sponge</name>
    <dbReference type="NCBI Taxonomy" id="400682"/>
    <lineage>
        <taxon>Eukaryota</taxon>
        <taxon>Metazoa</taxon>
        <taxon>Porifera</taxon>
        <taxon>Demospongiae</taxon>
        <taxon>Heteroscleromorpha</taxon>
        <taxon>Haplosclerida</taxon>
        <taxon>Niphatidae</taxon>
        <taxon>Amphimedon</taxon>
    </lineage>
</organism>
<feature type="compositionally biased region" description="Acidic residues" evidence="1">
    <location>
        <begin position="19"/>
        <end position="34"/>
    </location>
</feature>
<dbReference type="AlphaFoldDB" id="A0A1X7VYM7"/>
<feature type="region of interest" description="Disordered" evidence="1">
    <location>
        <begin position="1"/>
        <end position="36"/>
    </location>
</feature>
<accession>A0A1X7VYM7</accession>
<proteinExistence type="predicted"/>
<evidence type="ECO:0000313" key="2">
    <source>
        <dbReference type="EnsemblMetazoa" id="Aqu2.1.44594_001"/>
    </source>
</evidence>
<protein>
    <submittedName>
        <fullName evidence="2">Uncharacterized protein</fullName>
    </submittedName>
</protein>
<sequence>MFLRLDVPPWGGSDPVETSSEEAEEQEVVEEPSEEQCFISQQTSAKTASVISMRPADNPNLSAAMIGVALVNEQQRAKIDCFEKECVYRDRKLSIADFNLVYIVA</sequence>